<evidence type="ECO:0000313" key="3">
    <source>
        <dbReference type="Proteomes" id="UP000480178"/>
    </source>
</evidence>
<gene>
    <name evidence="2" type="ORF">GXP67_32435</name>
</gene>
<dbReference type="InterPro" id="IPR013154">
    <property type="entry name" value="ADH-like_N"/>
</dbReference>
<dbReference type="InterPro" id="IPR013149">
    <property type="entry name" value="ADH-like_C"/>
</dbReference>
<dbReference type="SUPFAM" id="SSF50129">
    <property type="entry name" value="GroES-like"/>
    <property type="match status" value="1"/>
</dbReference>
<dbReference type="InterPro" id="IPR036291">
    <property type="entry name" value="NAD(P)-bd_dom_sf"/>
</dbReference>
<dbReference type="Gene3D" id="3.40.50.720">
    <property type="entry name" value="NAD(P)-binding Rossmann-like Domain"/>
    <property type="match status" value="1"/>
</dbReference>
<dbReference type="InterPro" id="IPR011032">
    <property type="entry name" value="GroES-like_sf"/>
</dbReference>
<dbReference type="InterPro" id="IPR052711">
    <property type="entry name" value="Zinc_ADH-like"/>
</dbReference>
<dbReference type="SMART" id="SM00829">
    <property type="entry name" value="PKS_ER"/>
    <property type="match status" value="1"/>
</dbReference>
<organism evidence="2 3">
    <name type="scientific">Rhodocytophaga rosea</name>
    <dbReference type="NCBI Taxonomy" id="2704465"/>
    <lineage>
        <taxon>Bacteria</taxon>
        <taxon>Pseudomonadati</taxon>
        <taxon>Bacteroidota</taxon>
        <taxon>Cytophagia</taxon>
        <taxon>Cytophagales</taxon>
        <taxon>Rhodocytophagaceae</taxon>
        <taxon>Rhodocytophaga</taxon>
    </lineage>
</organism>
<evidence type="ECO:0000313" key="2">
    <source>
        <dbReference type="EMBL" id="QHT71026.1"/>
    </source>
</evidence>
<dbReference type="Proteomes" id="UP000480178">
    <property type="component" value="Chromosome"/>
</dbReference>
<feature type="domain" description="Enoyl reductase (ER)" evidence="1">
    <location>
        <begin position="8"/>
        <end position="329"/>
    </location>
</feature>
<reference evidence="2 3" key="1">
    <citation type="submission" date="2020-01" db="EMBL/GenBank/DDBJ databases">
        <authorList>
            <person name="Kim M.K."/>
        </authorList>
    </citation>
    <scope>NUCLEOTIDE SEQUENCE [LARGE SCALE GENOMIC DNA]</scope>
    <source>
        <strain evidence="2 3">172606-1</strain>
    </source>
</reference>
<dbReference type="EMBL" id="CP048222">
    <property type="protein sequence ID" value="QHT71026.1"/>
    <property type="molecule type" value="Genomic_DNA"/>
</dbReference>
<dbReference type="SUPFAM" id="SSF51735">
    <property type="entry name" value="NAD(P)-binding Rossmann-fold domains"/>
    <property type="match status" value="1"/>
</dbReference>
<dbReference type="Pfam" id="PF00107">
    <property type="entry name" value="ADH_zinc_N"/>
    <property type="match status" value="1"/>
</dbReference>
<dbReference type="Gene3D" id="3.90.180.10">
    <property type="entry name" value="Medium-chain alcohol dehydrogenases, catalytic domain"/>
    <property type="match status" value="1"/>
</dbReference>
<sequence>MKAIVLEGVNQSVALKEVPTPTPQKGEVQINIKAAALNHRDVWIQKGKYAGLKYPAILGSDGAGVVTQMGEDVDKQLLGKEVIINPGHNWGANPEAQRKEFKILGMPDQGTFAEYICVPSQYVFTKPAHLSFEQAAALPLGGLTAYRTLFTRGALQTGQKVLITGIGGGVALIVLKFCLAVGAKVWVTSGSDSKIEKAISLGAQAGVNYKAEKWHESLQQQAGGFDLIVDSAAGENFPKLIDLAATGGKIAMYGGTQGTIKDIIPGRIFWKQLSILGTTMGNEGEFASMTQLVSTKHIVPVIDKTFPMAEAEQALRRMDNSEQFGKIILQIY</sequence>
<name>A0A6C0GSP5_9BACT</name>
<dbReference type="AlphaFoldDB" id="A0A6C0GSP5"/>
<dbReference type="Pfam" id="PF08240">
    <property type="entry name" value="ADH_N"/>
    <property type="match status" value="1"/>
</dbReference>
<dbReference type="PANTHER" id="PTHR45033">
    <property type="match status" value="1"/>
</dbReference>
<dbReference type="PANTHER" id="PTHR45033:SF3">
    <property type="entry name" value="DEHYDROGENASE, PUTATIVE (AFU_ORTHOLOGUE AFUA_2G13270)-RELATED"/>
    <property type="match status" value="1"/>
</dbReference>
<keyword evidence="3" id="KW-1185">Reference proteome</keyword>
<dbReference type="InterPro" id="IPR020843">
    <property type="entry name" value="ER"/>
</dbReference>
<evidence type="ECO:0000259" key="1">
    <source>
        <dbReference type="SMART" id="SM00829"/>
    </source>
</evidence>
<proteinExistence type="predicted"/>
<dbReference type="RefSeq" id="WP_162446969.1">
    <property type="nucleotide sequence ID" value="NZ_CP048222.1"/>
</dbReference>
<dbReference type="KEGG" id="rhoz:GXP67_32435"/>
<accession>A0A6C0GSP5</accession>
<protein>
    <submittedName>
        <fullName evidence="2">Zinc-binding dehydrogenase</fullName>
    </submittedName>
</protein>
<dbReference type="GO" id="GO:0016491">
    <property type="term" value="F:oxidoreductase activity"/>
    <property type="evidence" value="ECO:0007669"/>
    <property type="project" value="InterPro"/>
</dbReference>